<evidence type="ECO:0000313" key="2">
    <source>
        <dbReference type="EMBL" id="CAH1788245.1"/>
    </source>
</evidence>
<evidence type="ECO:0000313" key="3">
    <source>
        <dbReference type="Proteomes" id="UP000749559"/>
    </source>
</evidence>
<dbReference type="AlphaFoldDB" id="A0A8S4P562"/>
<dbReference type="NCBIfam" id="NF040941">
    <property type="entry name" value="GGGWT_bact"/>
    <property type="match status" value="1"/>
</dbReference>
<gene>
    <name evidence="2" type="ORF">OFUS_LOCUS13810</name>
</gene>
<protein>
    <submittedName>
        <fullName evidence="2">Uncharacterized protein</fullName>
    </submittedName>
</protein>
<accession>A0A8S4P562</accession>
<reference evidence="2" key="1">
    <citation type="submission" date="2022-03" db="EMBL/GenBank/DDBJ databases">
        <authorList>
            <person name="Martin C."/>
        </authorList>
    </citation>
    <scope>NUCLEOTIDE SEQUENCE</scope>
</reference>
<comment type="caution">
    <text evidence="2">The sequence shown here is derived from an EMBL/GenBank/DDBJ whole genome shotgun (WGS) entry which is preliminary data.</text>
</comment>
<dbReference type="InterPro" id="IPR014716">
    <property type="entry name" value="Fibrinogen_a/b/g_C_1"/>
</dbReference>
<dbReference type="SUPFAM" id="SSF56496">
    <property type="entry name" value="Fibrinogen C-terminal domain-like"/>
    <property type="match status" value="1"/>
</dbReference>
<keyword evidence="1" id="KW-0732">Signal</keyword>
<feature type="signal peptide" evidence="1">
    <location>
        <begin position="1"/>
        <end position="24"/>
    </location>
</feature>
<sequence>MKLENLAMVMAVFLLCTFIEGVVPEPGSCRRFSLKQQVSMIEDEVSFIKDKVSTIEHDISTMKTDITTIKDGISHLGPQIGDNRALAANSCLEILQKLSITPPSGLYHIRLSPYYTKRLYCDMVTYGGGFTLVWTFTFTNYSYFSTCQNAVTPRPNWNLTKFMSPREISNIKVPVSRTPPESEEQLGALDFKYWKLIGHKCFIVKSNIINWILCKYYRGSFVEEGEDGRISCRVIKVVSTDHLQCKDVRPGEVRWHHCGLDLQVDGYDYLQFDVNSELCIPTWDPCGQGQETRYVKDVDFPHGNVYIR</sequence>
<organism evidence="2 3">
    <name type="scientific">Owenia fusiformis</name>
    <name type="common">Polychaete worm</name>
    <dbReference type="NCBI Taxonomy" id="6347"/>
    <lineage>
        <taxon>Eukaryota</taxon>
        <taxon>Metazoa</taxon>
        <taxon>Spiralia</taxon>
        <taxon>Lophotrochozoa</taxon>
        <taxon>Annelida</taxon>
        <taxon>Polychaeta</taxon>
        <taxon>Sedentaria</taxon>
        <taxon>Canalipalpata</taxon>
        <taxon>Sabellida</taxon>
        <taxon>Oweniida</taxon>
        <taxon>Oweniidae</taxon>
        <taxon>Owenia</taxon>
    </lineage>
</organism>
<dbReference type="Gene3D" id="3.90.215.10">
    <property type="entry name" value="Gamma Fibrinogen, chain A, domain 1"/>
    <property type="match status" value="1"/>
</dbReference>
<evidence type="ECO:0000256" key="1">
    <source>
        <dbReference type="SAM" id="SignalP"/>
    </source>
</evidence>
<dbReference type="EMBL" id="CAIIXF020000007">
    <property type="protein sequence ID" value="CAH1788245.1"/>
    <property type="molecule type" value="Genomic_DNA"/>
</dbReference>
<keyword evidence="3" id="KW-1185">Reference proteome</keyword>
<dbReference type="Proteomes" id="UP000749559">
    <property type="component" value="Unassembled WGS sequence"/>
</dbReference>
<name>A0A8S4P562_OWEFU</name>
<proteinExistence type="predicted"/>
<feature type="chain" id="PRO_5035864423" evidence="1">
    <location>
        <begin position="25"/>
        <end position="308"/>
    </location>
</feature>
<dbReference type="InterPro" id="IPR036056">
    <property type="entry name" value="Fibrinogen-like_C"/>
</dbReference>